<dbReference type="EMBL" id="DS985250">
    <property type="protein sequence ID" value="EDV22064.1"/>
    <property type="molecule type" value="Genomic_DNA"/>
</dbReference>
<feature type="compositionally biased region" description="Polar residues" evidence="1">
    <location>
        <begin position="744"/>
        <end position="754"/>
    </location>
</feature>
<dbReference type="InParanoid" id="B3S531"/>
<feature type="compositionally biased region" description="Basic and acidic residues" evidence="1">
    <location>
        <begin position="454"/>
        <end position="467"/>
    </location>
</feature>
<feature type="region of interest" description="Disordered" evidence="1">
    <location>
        <begin position="61"/>
        <end position="101"/>
    </location>
</feature>
<feature type="compositionally biased region" description="Basic and acidic residues" evidence="1">
    <location>
        <begin position="410"/>
        <end position="442"/>
    </location>
</feature>
<dbReference type="CTD" id="6756432"/>
<feature type="region of interest" description="Disordered" evidence="1">
    <location>
        <begin position="1"/>
        <end position="33"/>
    </location>
</feature>
<feature type="compositionally biased region" description="Polar residues" evidence="1">
    <location>
        <begin position="443"/>
        <end position="453"/>
    </location>
</feature>
<proteinExistence type="predicted"/>
<accession>B3S531</accession>
<name>B3S531_TRIAD</name>
<keyword evidence="3" id="KW-1185">Reference proteome</keyword>
<feature type="region of interest" description="Disordered" evidence="1">
    <location>
        <begin position="335"/>
        <end position="532"/>
    </location>
</feature>
<feature type="compositionally biased region" description="Polar residues" evidence="1">
    <location>
        <begin position="18"/>
        <end position="33"/>
    </location>
</feature>
<feature type="compositionally biased region" description="Polar residues" evidence="1">
    <location>
        <begin position="335"/>
        <end position="344"/>
    </location>
</feature>
<sequence>MSNKMGINDGRGDHHRSGNNYNTYKRPTYSSSSGEEDIIDGFAISSYSSVTALEARVATDNHQRNRNLRGMKENCLHTRKRRTRKRYKISRSSPDNSNSSVLALKLVDDDGISSVSSGDDKCENEDENLNTISYRDMNKSNKEGRHILKGEFLSETNSNISGKLSVASIIGNSSADSNSLRSKNHGLNREQGEAHTQNDQGLRAIRTPVRRIGDLDSQISGKWCNAHVKIARLILQEKLKEKDRTDNNKDPASSNSIHTIASSRYDGATNLPGYTLQSQVKDSVVPPLGLSVYPGYSFPNAPGAATQNGQVGSSYDMTSGTSSILGTRSIGNYGSSSPYQSPNLPSVVKREEVTSMNNSGPSGGNWGNLSRVHADQVSKRSETKSPSKASHSPDVEAINGSTTGTTAIKNESENENRNTTKKDTLQDDKKSEGDSYVKDHGNDATQAQPINDSVNKELDSKKGDKSSFVKNRGSPLLEHTRPGSNHINQAERNVRNPSPRARSSGSESSRLKASASHIMDSGRADSVPRLSMGHNTGALREINTAERYFAYGPDISSNTNPLMNQLEMNQLYRNMFNQHPLQSPEFAHASNANVPQQSPYIDQRHFNLVTANSSLSQYGIDATTAYYLSQHPSVSGYSGQLGSALNSTNYSVDMRKFEQAGPILFGGLSSGISQSPSAHQNGIPGMIHGMSPRLSAPGMSGGISNKPVGVSSLDQLQLTANSVSTHSQPSYGIRPPSGEDPVNPLNTIPITSSLHPGFRGTKPDSRDDRSTSN</sequence>
<dbReference type="KEGG" id="tad:TRIADDRAFT_59177"/>
<gene>
    <name evidence="2" type="ORF">TRIADDRAFT_59177</name>
</gene>
<dbReference type="GeneID" id="6756432"/>
<feature type="compositionally biased region" description="Basic residues" evidence="1">
    <location>
        <begin position="77"/>
        <end position="89"/>
    </location>
</feature>
<feature type="compositionally biased region" description="Polar residues" evidence="1">
    <location>
        <begin position="399"/>
        <end position="409"/>
    </location>
</feature>
<dbReference type="HOGENOM" id="CLU_361835_0_0_1"/>
<feature type="compositionally biased region" description="Polar residues" evidence="1">
    <location>
        <begin position="721"/>
        <end position="730"/>
    </location>
</feature>
<evidence type="ECO:0000313" key="3">
    <source>
        <dbReference type="Proteomes" id="UP000009022"/>
    </source>
</evidence>
<dbReference type="RefSeq" id="XP_002115219.1">
    <property type="nucleotide sequence ID" value="XM_002115183.1"/>
</dbReference>
<protein>
    <submittedName>
        <fullName evidence="2">Uncharacterized protein</fullName>
    </submittedName>
</protein>
<feature type="compositionally biased region" description="Low complexity" evidence="1">
    <location>
        <begin position="90"/>
        <end position="100"/>
    </location>
</feature>
<organism evidence="2 3">
    <name type="scientific">Trichoplax adhaerens</name>
    <name type="common">Trichoplax reptans</name>
    <dbReference type="NCBI Taxonomy" id="10228"/>
    <lineage>
        <taxon>Eukaryota</taxon>
        <taxon>Metazoa</taxon>
        <taxon>Placozoa</taxon>
        <taxon>Uniplacotomia</taxon>
        <taxon>Trichoplacea</taxon>
        <taxon>Trichoplacidae</taxon>
        <taxon>Trichoplax</taxon>
    </lineage>
</organism>
<feature type="compositionally biased region" description="Basic and acidic residues" evidence="1">
    <location>
        <begin position="372"/>
        <end position="385"/>
    </location>
</feature>
<feature type="compositionally biased region" description="Basic and acidic residues" evidence="1">
    <location>
        <begin position="761"/>
        <end position="773"/>
    </location>
</feature>
<feature type="compositionally biased region" description="Polar residues" evidence="1">
    <location>
        <begin position="482"/>
        <end position="491"/>
    </location>
</feature>
<dbReference type="Proteomes" id="UP000009022">
    <property type="component" value="Unassembled WGS sequence"/>
</dbReference>
<feature type="region of interest" description="Disordered" evidence="1">
    <location>
        <begin position="721"/>
        <end position="773"/>
    </location>
</feature>
<evidence type="ECO:0000256" key="1">
    <source>
        <dbReference type="SAM" id="MobiDB-lite"/>
    </source>
</evidence>
<evidence type="ECO:0000313" key="2">
    <source>
        <dbReference type="EMBL" id="EDV22064.1"/>
    </source>
</evidence>
<feature type="compositionally biased region" description="Low complexity" evidence="1">
    <location>
        <begin position="498"/>
        <end position="516"/>
    </location>
</feature>
<dbReference type="AlphaFoldDB" id="B3S531"/>
<reference evidence="2 3" key="1">
    <citation type="journal article" date="2008" name="Nature">
        <title>The Trichoplax genome and the nature of placozoans.</title>
        <authorList>
            <person name="Srivastava M."/>
            <person name="Begovic E."/>
            <person name="Chapman J."/>
            <person name="Putnam N.H."/>
            <person name="Hellsten U."/>
            <person name="Kawashima T."/>
            <person name="Kuo A."/>
            <person name="Mitros T."/>
            <person name="Salamov A."/>
            <person name="Carpenter M.L."/>
            <person name="Signorovitch A.Y."/>
            <person name="Moreno M.A."/>
            <person name="Kamm K."/>
            <person name="Grimwood J."/>
            <person name="Schmutz J."/>
            <person name="Shapiro H."/>
            <person name="Grigoriev I.V."/>
            <person name="Buss L.W."/>
            <person name="Schierwater B."/>
            <person name="Dellaporta S.L."/>
            <person name="Rokhsar D.S."/>
        </authorList>
    </citation>
    <scope>NUCLEOTIDE SEQUENCE [LARGE SCALE GENOMIC DNA]</scope>
    <source>
        <strain evidence="2 3">Grell-BS-1999</strain>
    </source>
</reference>
<feature type="region of interest" description="Disordered" evidence="1">
    <location>
        <begin position="173"/>
        <end position="198"/>
    </location>
</feature>